<reference evidence="3" key="1">
    <citation type="submission" date="2017-02" db="UniProtKB">
        <authorList>
            <consortium name="WormBaseParasite"/>
        </authorList>
    </citation>
    <scope>IDENTIFICATION</scope>
</reference>
<proteinExistence type="predicted"/>
<protein>
    <submittedName>
        <fullName evidence="3">Cystatin domain-containing protein</fullName>
    </submittedName>
</protein>
<organism evidence="2 3">
    <name type="scientific">Strongyloides papillosus</name>
    <name type="common">Intestinal threadworm</name>
    <dbReference type="NCBI Taxonomy" id="174720"/>
    <lineage>
        <taxon>Eukaryota</taxon>
        <taxon>Metazoa</taxon>
        <taxon>Ecdysozoa</taxon>
        <taxon>Nematoda</taxon>
        <taxon>Chromadorea</taxon>
        <taxon>Rhabditida</taxon>
        <taxon>Tylenchina</taxon>
        <taxon>Panagrolaimomorpha</taxon>
        <taxon>Strongyloidoidea</taxon>
        <taxon>Strongyloididae</taxon>
        <taxon>Strongyloides</taxon>
    </lineage>
</organism>
<feature type="signal peptide" evidence="1">
    <location>
        <begin position="1"/>
        <end position="19"/>
    </location>
</feature>
<keyword evidence="1" id="KW-0732">Signal</keyword>
<keyword evidence="2" id="KW-1185">Reference proteome</keyword>
<feature type="chain" id="PRO_5005894307" evidence="1">
    <location>
        <begin position="20"/>
        <end position="117"/>
    </location>
</feature>
<accession>A0A0N5BG30</accession>
<dbReference type="Proteomes" id="UP000046392">
    <property type="component" value="Unplaced"/>
</dbReference>
<evidence type="ECO:0000256" key="1">
    <source>
        <dbReference type="SAM" id="SignalP"/>
    </source>
</evidence>
<evidence type="ECO:0000313" key="3">
    <source>
        <dbReference type="WBParaSite" id="SPAL_0000493800.1"/>
    </source>
</evidence>
<dbReference type="AlphaFoldDB" id="A0A0N5BG30"/>
<sequence>MKFLFNCFIFLVLLPLTSSGYFPGDERFEQMEREKEQQRLINRGRCYLEFQKVYEDYDIVDVVEIEEHHHRDYYFTDFRYKIHKKKSQDKKKCVKLRSRIEQGSKVGSCDFLKSKFK</sequence>
<name>A0A0N5BG30_STREA</name>
<evidence type="ECO:0000313" key="2">
    <source>
        <dbReference type="Proteomes" id="UP000046392"/>
    </source>
</evidence>
<dbReference type="WBParaSite" id="SPAL_0000493800.1">
    <property type="protein sequence ID" value="SPAL_0000493800.1"/>
    <property type="gene ID" value="SPAL_0000493800"/>
</dbReference>